<evidence type="ECO:0000313" key="2">
    <source>
        <dbReference type="Proteomes" id="UP000828941"/>
    </source>
</evidence>
<dbReference type="Proteomes" id="UP000828941">
    <property type="component" value="Chromosome 10"/>
</dbReference>
<accession>A0ACB9M4R3</accession>
<proteinExistence type="predicted"/>
<organism evidence="1 2">
    <name type="scientific">Bauhinia variegata</name>
    <name type="common">Purple orchid tree</name>
    <name type="synonym">Phanera variegata</name>
    <dbReference type="NCBI Taxonomy" id="167791"/>
    <lineage>
        <taxon>Eukaryota</taxon>
        <taxon>Viridiplantae</taxon>
        <taxon>Streptophyta</taxon>
        <taxon>Embryophyta</taxon>
        <taxon>Tracheophyta</taxon>
        <taxon>Spermatophyta</taxon>
        <taxon>Magnoliopsida</taxon>
        <taxon>eudicotyledons</taxon>
        <taxon>Gunneridae</taxon>
        <taxon>Pentapetalae</taxon>
        <taxon>rosids</taxon>
        <taxon>fabids</taxon>
        <taxon>Fabales</taxon>
        <taxon>Fabaceae</taxon>
        <taxon>Cercidoideae</taxon>
        <taxon>Cercideae</taxon>
        <taxon>Bauhiniinae</taxon>
        <taxon>Bauhinia</taxon>
    </lineage>
</organism>
<sequence length="457" mass="51408">MAKSYYSVYLLSLLSFLVAQFPVGDTPIFGGNMLKIGVPIKSSTFHEFVNVKWNCTEQNIQKIGYPVDNFRAIIANFLDIVGKITAGSYFQSQLIPGKVGDVTIDLNGIAFVGFTKPFSDELGVKMLVQVQRDDHINMWIFLQPFSWDLWLSIILFCFFIGVIILVMESKANKETQTEDSLGRKQLTRASVLWLPLAQAVLPQRESVVNKSSRFVLLVWLGLAFILIQSYTTSLYSILTSHQQKPSYPSLDTLKRNQENVGYREGSIVRKLLIDHLKFDESRLRRYSTIEQYHDALQNGTRSGGVAAIFDHAPYINVFLEEYGSKFMMAGPTYRISGFGLGLTDKIEEKYVGINHDDLQDQYDQIFADTPSLTTQSFAGLFMITGSLILLALLVSECCICQRPLMMLKNFSQRSLFSSFTKKSNQSKDGSKGGTDAGSKNEGSNHRKCLQRSLSMPV</sequence>
<gene>
    <name evidence="1" type="ORF">L6164_025828</name>
</gene>
<dbReference type="EMBL" id="CM039435">
    <property type="protein sequence ID" value="KAI4318016.1"/>
    <property type="molecule type" value="Genomic_DNA"/>
</dbReference>
<protein>
    <submittedName>
        <fullName evidence="1">Uncharacterized protein</fullName>
    </submittedName>
</protein>
<name>A0ACB9M4R3_BAUVA</name>
<evidence type="ECO:0000313" key="1">
    <source>
        <dbReference type="EMBL" id="KAI4318016.1"/>
    </source>
</evidence>
<comment type="caution">
    <text evidence="1">The sequence shown here is derived from an EMBL/GenBank/DDBJ whole genome shotgun (WGS) entry which is preliminary data.</text>
</comment>
<reference evidence="1 2" key="1">
    <citation type="journal article" date="2022" name="DNA Res.">
        <title>Chromosomal-level genome assembly of the orchid tree Bauhinia variegata (Leguminosae; Cercidoideae) supports the allotetraploid origin hypothesis of Bauhinia.</title>
        <authorList>
            <person name="Zhong Y."/>
            <person name="Chen Y."/>
            <person name="Zheng D."/>
            <person name="Pang J."/>
            <person name="Liu Y."/>
            <person name="Luo S."/>
            <person name="Meng S."/>
            <person name="Qian L."/>
            <person name="Wei D."/>
            <person name="Dai S."/>
            <person name="Zhou R."/>
        </authorList>
    </citation>
    <scope>NUCLEOTIDE SEQUENCE [LARGE SCALE GENOMIC DNA]</scope>
    <source>
        <strain evidence="1">BV-YZ2020</strain>
    </source>
</reference>
<keyword evidence="2" id="KW-1185">Reference proteome</keyword>